<name>A0A2W4W7B0_9CYAN</name>
<feature type="domain" description="Histidine kinase" evidence="10">
    <location>
        <begin position="608"/>
        <end position="854"/>
    </location>
</feature>
<accession>A0A2W4W7B0</accession>
<evidence type="ECO:0000259" key="13">
    <source>
        <dbReference type="PROSITE" id="PS50894"/>
    </source>
</evidence>
<dbReference type="GO" id="GO:0006935">
    <property type="term" value="P:chemotaxis"/>
    <property type="evidence" value="ECO:0007669"/>
    <property type="project" value="InterPro"/>
</dbReference>
<evidence type="ECO:0000256" key="9">
    <source>
        <dbReference type="SAM" id="Coils"/>
    </source>
</evidence>
<keyword evidence="5 14" id="KW-0418">Kinase</keyword>
<dbReference type="Pfam" id="PF01627">
    <property type="entry name" value="Hpt"/>
    <property type="match status" value="1"/>
</dbReference>
<protein>
    <recommendedName>
        <fullName evidence="2">histidine kinase</fullName>
        <ecNumber evidence="2">2.7.13.3</ecNumber>
    </recommendedName>
</protein>
<dbReference type="GO" id="GO:0005737">
    <property type="term" value="C:cytoplasm"/>
    <property type="evidence" value="ECO:0007669"/>
    <property type="project" value="InterPro"/>
</dbReference>
<evidence type="ECO:0000259" key="10">
    <source>
        <dbReference type="PROSITE" id="PS50109"/>
    </source>
</evidence>
<evidence type="ECO:0000256" key="3">
    <source>
        <dbReference type="ARBA" id="ARBA00022553"/>
    </source>
</evidence>
<dbReference type="PROSITE" id="PS50109">
    <property type="entry name" value="HIS_KIN"/>
    <property type="match status" value="1"/>
</dbReference>
<dbReference type="InterPro" id="IPR011006">
    <property type="entry name" value="CheY-like_superfamily"/>
</dbReference>
<evidence type="ECO:0000256" key="6">
    <source>
        <dbReference type="ARBA" id="ARBA00023012"/>
    </source>
</evidence>
<dbReference type="Pfam" id="PF02518">
    <property type="entry name" value="HATPase_c"/>
    <property type="match status" value="1"/>
</dbReference>
<reference evidence="14 15" key="2">
    <citation type="submission" date="2018-06" db="EMBL/GenBank/DDBJ databases">
        <title>Metagenomic assembly of (sub)arctic Cyanobacteria and their associated microbiome from non-axenic cultures.</title>
        <authorList>
            <person name="Baurain D."/>
        </authorList>
    </citation>
    <scope>NUCLEOTIDE SEQUENCE [LARGE SCALE GENOMIC DNA]</scope>
    <source>
        <strain evidence="14">ULC066bin1</strain>
    </source>
</reference>
<dbReference type="FunFam" id="3.30.565.10:FF:000016">
    <property type="entry name" value="Chemotaxis protein CheA, putative"/>
    <property type="match status" value="1"/>
</dbReference>
<dbReference type="CDD" id="cd16916">
    <property type="entry name" value="HATPase_CheA-like"/>
    <property type="match status" value="1"/>
</dbReference>
<dbReference type="CDD" id="cd00088">
    <property type="entry name" value="HPT"/>
    <property type="match status" value="1"/>
</dbReference>
<dbReference type="InterPro" id="IPR005467">
    <property type="entry name" value="His_kinase_dom"/>
</dbReference>
<proteinExistence type="predicted"/>
<evidence type="ECO:0000313" key="14">
    <source>
        <dbReference type="EMBL" id="PZO40646.1"/>
    </source>
</evidence>
<dbReference type="PROSITE" id="PS50110">
    <property type="entry name" value="RESPONSE_REGULATORY"/>
    <property type="match status" value="1"/>
</dbReference>
<evidence type="ECO:0000256" key="8">
    <source>
        <dbReference type="PROSITE-ProRule" id="PRU00169"/>
    </source>
</evidence>
<dbReference type="SUPFAM" id="SSF47226">
    <property type="entry name" value="Histidine-containing phosphotransfer domain, HPT domain"/>
    <property type="match status" value="1"/>
</dbReference>
<keyword evidence="9" id="KW-0175">Coiled coil</keyword>
<dbReference type="Gene3D" id="3.40.50.2300">
    <property type="match status" value="1"/>
</dbReference>
<dbReference type="SUPFAM" id="SSF50341">
    <property type="entry name" value="CheW-like"/>
    <property type="match status" value="1"/>
</dbReference>
<sequence>MYSSIDTEVHDQAYQFFKQEAPDFLQIIETGLLSLRNDLSTGNIHSIMRAAHSIKGGSASLNFEGIKQIAHKLEDVFRALYRYEGEIDADIEGLLLQAYDCLRLPLLEQIQTGRYDEHTAIANAEPVFEVLNLYFGDLGEDIELPTAAELGVDIVQIVFDGDVQQGISRLQNVLANPEGIPVTGEIKAQVEVFNGIGELLNLPGFKAIAQATLEALNHNADNPILVGKVAVANFETARAKVLAGDRAQGGEPSQELIALTKSSNQANTSKANASQAQDSLSTANLTDELLELDFEDGDSWFKSLEQEIDDIKPSKFNLSDDDLSAIDLGILVEDSIFTENDKFDLFSVSISAEIDTENNDKFNLFGDISPETDTENTVEIPNPNDLEEFDIDVTDSNFDIFAGEPDSQGDLDNGTELDIFNNNIDSAFGLVEFEDEEDLLADIAQTLTQPQPEIILEPTLEVLPAISESAKNDPVSLAKKVSKVSEVLAAKTTIKAPENTTPYISETVRVDLPRLERLNNFSSELVTQENASILQNQQLQANIERLQKQFKGFGNLSKNLQIWLDKAQRSQVRSQDISTVSSNLSSIDPSSLSINLPTSANLLADFDPLQMDSYSRLHGIIQEALEEIAQMDEGMRDMTALMQQTQQTQRRKQQILKQVRYDLLWSRMLPLGDILSSLPRMVRELSNKYDKQVNLKLYGTGTLVDKSVLEKLYDPFVHLVRNAFDHGTESTQERLDRGKPVIASIEIRAYYRGNQTYIEIKDDGHGINLEKVKDKAIAVGLINREQADRITIEEIYQFLFTPSFSTAETVSEMSGRGMGLSTVQEQVRSLKGTIEIKSELGQGTTFTIKLPLTLSIAKLLIFSIQDRLLAIAVNTLLGIINVDVAEVQIIQGKEFVRLEDRLIPLYPTSIFVDGYPLPIKSLEVLSTESFTEEDQRTLLLLADGSDIFALPIDRVLNEQELAIKPFGKAIAPPPYFYGCTVLGDGTLVPVIDSVALRSLKQPPKPAIALQSSELSALSSTPTSIEFSKPQPPQRKTILIVDDSLTARQALYLTLGKFGYQVIQAGDGLEAIDQLSRSTEIQAVLCDVEMPNMNGFEFLTTCRKERRFAEIPIVMLTSRSGQKHRQVAKMLGASGYLTKPYLEQELIKTIQALIV</sequence>
<evidence type="ECO:0000256" key="2">
    <source>
        <dbReference type="ARBA" id="ARBA00012438"/>
    </source>
</evidence>
<keyword evidence="4" id="KW-0808">Transferase</keyword>
<dbReference type="PANTHER" id="PTHR43395:SF1">
    <property type="entry name" value="CHEMOTAXIS PROTEIN CHEA"/>
    <property type="match status" value="1"/>
</dbReference>
<feature type="modified residue" description="Phosphohistidine" evidence="7">
    <location>
        <position position="52"/>
    </location>
</feature>
<feature type="modified residue" description="4-aspartylphosphate" evidence="8">
    <location>
        <position position="1086"/>
    </location>
</feature>
<evidence type="ECO:0000259" key="11">
    <source>
        <dbReference type="PROSITE" id="PS50110"/>
    </source>
</evidence>
<dbReference type="Gene3D" id="2.30.30.40">
    <property type="entry name" value="SH3 Domains"/>
    <property type="match status" value="1"/>
</dbReference>
<dbReference type="SUPFAM" id="SSF52172">
    <property type="entry name" value="CheY-like"/>
    <property type="match status" value="1"/>
</dbReference>
<dbReference type="InterPro" id="IPR003594">
    <property type="entry name" value="HATPase_dom"/>
</dbReference>
<feature type="domain" description="CheW-like" evidence="12">
    <location>
        <begin position="856"/>
        <end position="1002"/>
    </location>
</feature>
<feature type="coiled-coil region" evidence="9">
    <location>
        <begin position="529"/>
        <end position="556"/>
    </location>
</feature>
<gene>
    <name evidence="14" type="ORF">DCF19_12230</name>
</gene>
<dbReference type="PROSITE" id="PS50851">
    <property type="entry name" value="CHEW"/>
    <property type="match status" value="1"/>
</dbReference>
<dbReference type="Gene3D" id="3.30.565.10">
    <property type="entry name" value="Histidine kinase-like ATPase, C-terminal domain"/>
    <property type="match status" value="1"/>
</dbReference>
<dbReference type="EC" id="2.7.13.3" evidence="2"/>
<evidence type="ECO:0000313" key="15">
    <source>
        <dbReference type="Proteomes" id="UP000249467"/>
    </source>
</evidence>
<dbReference type="InterPro" id="IPR004358">
    <property type="entry name" value="Sig_transdc_His_kin-like_C"/>
</dbReference>
<dbReference type="InterPro" id="IPR002545">
    <property type="entry name" value="CheW-lke_dom"/>
</dbReference>
<dbReference type="PANTHER" id="PTHR43395">
    <property type="entry name" value="SENSOR HISTIDINE KINASE CHEA"/>
    <property type="match status" value="1"/>
</dbReference>
<dbReference type="SMART" id="SM00448">
    <property type="entry name" value="REC"/>
    <property type="match status" value="1"/>
</dbReference>
<keyword evidence="3 8" id="KW-0597">Phosphoprotein</keyword>
<dbReference type="Pfam" id="PF00072">
    <property type="entry name" value="Response_reg"/>
    <property type="match status" value="1"/>
</dbReference>
<comment type="catalytic activity">
    <reaction evidence="1">
        <text>ATP + protein L-histidine = ADP + protein N-phospho-L-histidine.</text>
        <dbReference type="EC" id="2.7.13.3"/>
    </reaction>
</comment>
<dbReference type="InterPro" id="IPR036890">
    <property type="entry name" value="HATPase_C_sf"/>
</dbReference>
<feature type="domain" description="Response regulatory" evidence="11">
    <location>
        <begin position="1036"/>
        <end position="1153"/>
    </location>
</feature>
<dbReference type="Gene3D" id="1.20.120.160">
    <property type="entry name" value="HPT domain"/>
    <property type="match status" value="1"/>
</dbReference>
<dbReference type="InterPro" id="IPR008207">
    <property type="entry name" value="Sig_transdc_His_kin_Hpt_dom"/>
</dbReference>
<dbReference type="EMBL" id="QBML01000014">
    <property type="protein sequence ID" value="PZO40646.1"/>
    <property type="molecule type" value="Genomic_DNA"/>
</dbReference>
<evidence type="ECO:0000256" key="4">
    <source>
        <dbReference type="ARBA" id="ARBA00022679"/>
    </source>
</evidence>
<evidence type="ECO:0000256" key="1">
    <source>
        <dbReference type="ARBA" id="ARBA00000085"/>
    </source>
</evidence>
<reference evidence="14 15" key="1">
    <citation type="submission" date="2018-04" db="EMBL/GenBank/DDBJ databases">
        <authorList>
            <person name="Go L.Y."/>
            <person name="Mitchell J.A."/>
        </authorList>
    </citation>
    <scope>NUCLEOTIDE SEQUENCE [LARGE SCALE GENOMIC DNA]</scope>
    <source>
        <strain evidence="14">ULC066bin1</strain>
    </source>
</reference>
<dbReference type="InterPro" id="IPR036641">
    <property type="entry name" value="HPT_dom_sf"/>
</dbReference>
<dbReference type="SMART" id="SM00387">
    <property type="entry name" value="HATPase_c"/>
    <property type="match status" value="1"/>
</dbReference>
<dbReference type="GO" id="GO:0000155">
    <property type="term" value="F:phosphorelay sensor kinase activity"/>
    <property type="evidence" value="ECO:0007669"/>
    <property type="project" value="InterPro"/>
</dbReference>
<evidence type="ECO:0000256" key="5">
    <source>
        <dbReference type="ARBA" id="ARBA00022777"/>
    </source>
</evidence>
<feature type="domain" description="HPt" evidence="13">
    <location>
        <begin position="6"/>
        <end position="109"/>
    </location>
</feature>
<dbReference type="AlphaFoldDB" id="A0A2W4W7B0"/>
<comment type="caution">
    <text evidence="14">The sequence shown here is derived from an EMBL/GenBank/DDBJ whole genome shotgun (WGS) entry which is preliminary data.</text>
</comment>
<dbReference type="SMART" id="SM01231">
    <property type="entry name" value="H-kinase_dim"/>
    <property type="match status" value="1"/>
</dbReference>
<dbReference type="InterPro" id="IPR004105">
    <property type="entry name" value="CheA-like_dim"/>
</dbReference>
<dbReference type="Pfam" id="PF01584">
    <property type="entry name" value="CheW"/>
    <property type="match status" value="1"/>
</dbReference>
<dbReference type="SMART" id="SM00260">
    <property type="entry name" value="CheW"/>
    <property type="match status" value="1"/>
</dbReference>
<dbReference type="InterPro" id="IPR051315">
    <property type="entry name" value="Bact_Chemotaxis_CheA"/>
</dbReference>
<dbReference type="Proteomes" id="UP000249467">
    <property type="component" value="Unassembled WGS sequence"/>
</dbReference>
<evidence type="ECO:0000256" key="7">
    <source>
        <dbReference type="PROSITE-ProRule" id="PRU00110"/>
    </source>
</evidence>
<dbReference type="InterPro" id="IPR001789">
    <property type="entry name" value="Sig_transdc_resp-reg_receiver"/>
</dbReference>
<dbReference type="SMART" id="SM00073">
    <property type="entry name" value="HPT"/>
    <property type="match status" value="1"/>
</dbReference>
<organism evidence="14 15">
    <name type="scientific">Pseudanabaena frigida</name>
    <dbReference type="NCBI Taxonomy" id="945775"/>
    <lineage>
        <taxon>Bacteria</taxon>
        <taxon>Bacillati</taxon>
        <taxon>Cyanobacteriota</taxon>
        <taxon>Cyanophyceae</taxon>
        <taxon>Pseudanabaenales</taxon>
        <taxon>Pseudanabaenaceae</taxon>
        <taxon>Pseudanabaena</taxon>
    </lineage>
</organism>
<dbReference type="PRINTS" id="PR00344">
    <property type="entry name" value="BCTRLSENSOR"/>
</dbReference>
<dbReference type="PROSITE" id="PS50894">
    <property type="entry name" value="HPT"/>
    <property type="match status" value="1"/>
</dbReference>
<evidence type="ECO:0000259" key="12">
    <source>
        <dbReference type="PROSITE" id="PS50851"/>
    </source>
</evidence>
<dbReference type="InterPro" id="IPR036061">
    <property type="entry name" value="CheW-like_dom_sf"/>
</dbReference>
<dbReference type="SUPFAM" id="SSF55874">
    <property type="entry name" value="ATPase domain of HSP90 chaperone/DNA topoisomerase II/histidine kinase"/>
    <property type="match status" value="1"/>
</dbReference>
<keyword evidence="6" id="KW-0902">Two-component regulatory system</keyword>